<evidence type="ECO:0000256" key="2">
    <source>
        <dbReference type="ARBA" id="ARBA00023002"/>
    </source>
</evidence>
<dbReference type="EMBL" id="LGCK01000006">
    <property type="protein sequence ID" value="KPL73210.1"/>
    <property type="molecule type" value="Genomic_DNA"/>
</dbReference>
<dbReference type="InterPro" id="IPR046825">
    <property type="entry name" value="PDH_C"/>
</dbReference>
<dbReference type="OrthoDB" id="9802008at2"/>
<accession>A0A0N8GLR2</accession>
<comment type="similarity">
    <text evidence="1">Belongs to the prephenate/arogenate dehydrogenase family.</text>
</comment>
<dbReference type="GO" id="GO:0004665">
    <property type="term" value="F:prephenate dehydrogenase (NADP+) activity"/>
    <property type="evidence" value="ECO:0007669"/>
    <property type="project" value="InterPro"/>
</dbReference>
<dbReference type="SUPFAM" id="SSF51735">
    <property type="entry name" value="NAD(P)-binding Rossmann-fold domains"/>
    <property type="match status" value="1"/>
</dbReference>
<dbReference type="PROSITE" id="PS51176">
    <property type="entry name" value="PDH_ADH"/>
    <property type="match status" value="1"/>
</dbReference>
<protein>
    <recommendedName>
        <fullName evidence="3">Prephenate/arogenate dehydrogenase domain-containing protein</fullName>
    </recommendedName>
</protein>
<feature type="domain" description="Prephenate/arogenate dehydrogenase" evidence="3">
    <location>
        <begin position="12"/>
        <end position="291"/>
    </location>
</feature>
<gene>
    <name evidence="4" type="ORF">ADM99_02925</name>
</gene>
<dbReference type="InterPro" id="IPR003099">
    <property type="entry name" value="Prephen_DH"/>
</dbReference>
<dbReference type="STRING" id="229920.ADM99_02925"/>
<dbReference type="InterPro" id="IPR046826">
    <property type="entry name" value="PDH_N"/>
</dbReference>
<dbReference type="InterPro" id="IPR008927">
    <property type="entry name" value="6-PGluconate_DH-like_C_sf"/>
</dbReference>
<dbReference type="Pfam" id="PF02153">
    <property type="entry name" value="PDH_N"/>
    <property type="match status" value="1"/>
</dbReference>
<dbReference type="PANTHER" id="PTHR21363">
    <property type="entry name" value="PREPHENATE DEHYDROGENASE"/>
    <property type="match status" value="1"/>
</dbReference>
<evidence type="ECO:0000313" key="4">
    <source>
        <dbReference type="EMBL" id="KPL73210.1"/>
    </source>
</evidence>
<dbReference type="InterPro" id="IPR036291">
    <property type="entry name" value="NAD(P)-bd_dom_sf"/>
</dbReference>
<dbReference type="SUPFAM" id="SSF48179">
    <property type="entry name" value="6-phosphogluconate dehydrogenase C-terminal domain-like"/>
    <property type="match status" value="1"/>
</dbReference>
<dbReference type="GO" id="GO:0008977">
    <property type="term" value="F:prephenate dehydrogenase (NAD+) activity"/>
    <property type="evidence" value="ECO:0007669"/>
    <property type="project" value="InterPro"/>
</dbReference>
<evidence type="ECO:0000313" key="5">
    <source>
        <dbReference type="Proteomes" id="UP000050430"/>
    </source>
</evidence>
<organism evidence="4 5">
    <name type="scientific">Leptolinea tardivitalis</name>
    <dbReference type="NCBI Taxonomy" id="229920"/>
    <lineage>
        <taxon>Bacteria</taxon>
        <taxon>Bacillati</taxon>
        <taxon>Chloroflexota</taxon>
        <taxon>Anaerolineae</taxon>
        <taxon>Anaerolineales</taxon>
        <taxon>Anaerolineaceae</taxon>
        <taxon>Leptolinea</taxon>
    </lineage>
</organism>
<keyword evidence="5" id="KW-1185">Reference proteome</keyword>
<dbReference type="AlphaFoldDB" id="A0A0N8GLR2"/>
<dbReference type="InterPro" id="IPR050812">
    <property type="entry name" value="Preph/Arog_dehydrog"/>
</dbReference>
<dbReference type="Pfam" id="PF20463">
    <property type="entry name" value="PDH_C"/>
    <property type="match status" value="1"/>
</dbReference>
<comment type="caution">
    <text evidence="4">The sequence shown here is derived from an EMBL/GenBank/DDBJ whole genome shotgun (WGS) entry which is preliminary data.</text>
</comment>
<dbReference type="Proteomes" id="UP000050430">
    <property type="component" value="Unassembled WGS sequence"/>
</dbReference>
<evidence type="ECO:0000259" key="3">
    <source>
        <dbReference type="PROSITE" id="PS51176"/>
    </source>
</evidence>
<dbReference type="GO" id="GO:0070403">
    <property type="term" value="F:NAD+ binding"/>
    <property type="evidence" value="ECO:0007669"/>
    <property type="project" value="InterPro"/>
</dbReference>
<dbReference type="RefSeq" id="WP_062421599.1">
    <property type="nucleotide sequence ID" value="NZ_BBYA01000009.1"/>
</dbReference>
<sequence>MSDEGPGFFADKHVAIFGLGLMGGSAARVLKGKCRRLTGIDPNPAVVQAALLQKVVDRADVQPGDLLVDVDLVILAAPVNSIVFLLSNLPSYCPNRAMVIDFGSTKKAICEAMRTLPYRFDPVGGHPMCGKETSGLENADPSLFKGAVFALVALDRTSPVARMTAEALVGLLGSHPLWLDAAVHDRHVAATSHLPYLISNALAFCTPVSAAPLTATGFASATRLAGTSPDMMMDVLQTNRDAILASLHQYRDHLAMLENLLSTGDLTQLRYLLEAGSENRNRIEMFSKGDTL</sequence>
<name>A0A0N8GLR2_9CHLR</name>
<dbReference type="Gene3D" id="3.40.50.720">
    <property type="entry name" value="NAD(P)-binding Rossmann-like Domain"/>
    <property type="match status" value="1"/>
</dbReference>
<evidence type="ECO:0000256" key="1">
    <source>
        <dbReference type="ARBA" id="ARBA00007964"/>
    </source>
</evidence>
<dbReference type="Gene3D" id="1.10.3660.10">
    <property type="entry name" value="6-phosphogluconate dehydrogenase C-terminal like domain"/>
    <property type="match status" value="1"/>
</dbReference>
<proteinExistence type="inferred from homology"/>
<dbReference type="PANTHER" id="PTHR21363:SF0">
    <property type="entry name" value="PREPHENATE DEHYDROGENASE [NADP(+)]"/>
    <property type="match status" value="1"/>
</dbReference>
<keyword evidence="2" id="KW-0560">Oxidoreductase</keyword>
<reference evidence="4 5" key="1">
    <citation type="submission" date="2015-07" db="EMBL/GenBank/DDBJ databases">
        <title>Genome sequence of Leptolinea tardivitalis DSM 16556.</title>
        <authorList>
            <person name="Hemp J."/>
            <person name="Ward L.M."/>
            <person name="Pace L.A."/>
            <person name="Fischer W.W."/>
        </authorList>
    </citation>
    <scope>NUCLEOTIDE SEQUENCE [LARGE SCALE GENOMIC DNA]</scope>
    <source>
        <strain evidence="4 5">YMTK-2</strain>
    </source>
</reference>
<dbReference type="GO" id="GO:0006571">
    <property type="term" value="P:tyrosine biosynthetic process"/>
    <property type="evidence" value="ECO:0007669"/>
    <property type="project" value="InterPro"/>
</dbReference>